<keyword evidence="3" id="KW-1185">Reference proteome</keyword>
<name>A0A1E1M1Z8_RHYSE</name>
<evidence type="ECO:0000313" key="3">
    <source>
        <dbReference type="Proteomes" id="UP000177625"/>
    </source>
</evidence>
<proteinExistence type="predicted"/>
<dbReference type="InterPro" id="IPR010730">
    <property type="entry name" value="HET"/>
</dbReference>
<evidence type="ECO:0000313" key="2">
    <source>
        <dbReference type="EMBL" id="CZT43140.1"/>
    </source>
</evidence>
<dbReference type="Proteomes" id="UP000177625">
    <property type="component" value="Unassembled WGS sequence"/>
</dbReference>
<dbReference type="Pfam" id="PF06985">
    <property type="entry name" value="HET"/>
    <property type="match status" value="1"/>
</dbReference>
<evidence type="ECO:0000259" key="1">
    <source>
        <dbReference type="Pfam" id="PF06985"/>
    </source>
</evidence>
<protein>
    <recommendedName>
        <fullName evidence="1">Heterokaryon incompatibility domain-containing protein</fullName>
    </recommendedName>
</protein>
<dbReference type="AlphaFoldDB" id="A0A1E1M1Z8"/>
<dbReference type="InterPro" id="IPR052895">
    <property type="entry name" value="HetReg/Transcr_Mod"/>
</dbReference>
<organism evidence="2 3">
    <name type="scientific">Rhynchosporium secalis</name>
    <name type="common">Barley scald fungus</name>
    <dbReference type="NCBI Taxonomy" id="38038"/>
    <lineage>
        <taxon>Eukaryota</taxon>
        <taxon>Fungi</taxon>
        <taxon>Dikarya</taxon>
        <taxon>Ascomycota</taxon>
        <taxon>Pezizomycotina</taxon>
        <taxon>Leotiomycetes</taxon>
        <taxon>Helotiales</taxon>
        <taxon>Ploettnerulaceae</taxon>
        <taxon>Rhynchosporium</taxon>
    </lineage>
</organism>
<dbReference type="EMBL" id="FJVC01000116">
    <property type="protein sequence ID" value="CZT43140.1"/>
    <property type="molecule type" value="Genomic_DNA"/>
</dbReference>
<dbReference type="PANTHER" id="PTHR24148:SF73">
    <property type="entry name" value="HET DOMAIN PROTEIN (AFU_ORTHOLOGUE AFUA_8G01020)"/>
    <property type="match status" value="1"/>
</dbReference>
<sequence length="626" mass="70595">MANTTSSKVLEYETLSKADSFRLLLLQPSRSHDSDLYCEILHTTLSHCDRDIIDQYTALSYVWGDPSKKGSVYVNGTLVTITANLGAALRDLRDESRVLRIWADGLCINQSSLAERASQVNLMDQIYSVADHTVIYLGSLTLEAETILKAARSNTSGVVIHSEDIVKIAEQNMLRAVWFTRVWVFQELVLSRDPWIQYGNLRARWTEVCDLLISPSWDQDSKELQVLADMNSSRGPSRQQFLTLLTSRRGLGATDARDMIFANMGIASDKSSLLKYVQVDYTKSCEDVFESVAQYLLENIGPEGPTAFFPHAAANDQSGRDRLASWAPDWSLPSASLVEIYRDNYTEKLQLEPRAHYVFVENPLTLAWVGYEVDIVKSYSMEFPDPEALDVVGKVCYQDCVRALMNMYSNVWWSGDESGQHQHVDLRGNEEEHGSLCRRLGAEWLQIIQDLPVTTFKSCPDDLENHKKFIEGFEAWLDSRALQQTIMAGSASEGMACLMYNHLNPQRIPSTLTGRRLAVTQRGKVGVVPRSVQAGDVIVQLAGSLNLLVLRQDQRLRNQNIARDIKTALRVRNDDESINADQRLEVMQRIDQLDVKSSTLVGECYVDGEVGWKLHQAWDLGIFALR</sequence>
<accession>A0A1E1M1Z8</accession>
<dbReference type="PANTHER" id="PTHR24148">
    <property type="entry name" value="ANKYRIN REPEAT DOMAIN-CONTAINING PROTEIN 39 HOMOLOG-RELATED"/>
    <property type="match status" value="1"/>
</dbReference>
<gene>
    <name evidence="2" type="ORF">RSE6_03133</name>
</gene>
<reference evidence="3" key="1">
    <citation type="submission" date="2016-03" db="EMBL/GenBank/DDBJ databases">
        <authorList>
            <person name="Guldener U."/>
        </authorList>
    </citation>
    <scope>NUCLEOTIDE SEQUENCE [LARGE SCALE GENOMIC DNA]</scope>
</reference>
<feature type="domain" description="Heterokaryon incompatibility" evidence="1">
    <location>
        <begin position="56"/>
        <end position="187"/>
    </location>
</feature>